<comment type="caution">
    <text evidence="1">The sequence shown here is derived from an EMBL/GenBank/DDBJ whole genome shotgun (WGS) entry which is preliminary data.</text>
</comment>
<dbReference type="RefSeq" id="WP_216031889.1">
    <property type="nucleotide sequence ID" value="NZ_JAHKNG010000003.1"/>
</dbReference>
<gene>
    <name evidence="1" type="primary">flaF</name>
    <name evidence="1" type="ORF">KNW02_03580</name>
</gene>
<keyword evidence="2" id="KW-1185">Reference proteome</keyword>
<protein>
    <submittedName>
        <fullName evidence="1">Flagellar biosynthesis regulator FlaF</fullName>
    </submittedName>
</protein>
<keyword evidence="1" id="KW-0966">Cell projection</keyword>
<evidence type="ECO:0000313" key="1">
    <source>
        <dbReference type="EMBL" id="MBU3029202.1"/>
    </source>
</evidence>
<name>A0ABS6AGE7_9RHOB</name>
<sequence>MSENGYGTNAVRSARDAEYDVISRVTRQLRQSDRAGRSPEAIAAIHLNNELWTLLATDLADAGNALPDEVKAGLLSLAGFSLRHGHAVLAGGATTDALIDINISVLKGLRGEAGA</sequence>
<dbReference type="EMBL" id="JAHKNG010000003">
    <property type="protein sequence ID" value="MBU3029202.1"/>
    <property type="molecule type" value="Genomic_DNA"/>
</dbReference>
<keyword evidence="1" id="KW-0282">Flagellum</keyword>
<dbReference type="InterPro" id="IPR010845">
    <property type="entry name" value="FlaF"/>
</dbReference>
<dbReference type="Proteomes" id="UP001166191">
    <property type="component" value="Unassembled WGS sequence"/>
</dbReference>
<evidence type="ECO:0000313" key="2">
    <source>
        <dbReference type="Proteomes" id="UP001166191"/>
    </source>
</evidence>
<keyword evidence="1" id="KW-0969">Cilium</keyword>
<proteinExistence type="predicted"/>
<accession>A0ABS6AGE7</accession>
<reference evidence="1" key="1">
    <citation type="submission" date="2021-06" db="EMBL/GenBank/DDBJ databases">
        <title>Paracoccus bacterium XHP0099 sp. nov., isolated from the surface waters of the Yellow Sea.</title>
        <authorList>
            <person name="Xue H."/>
            <person name="Zhang D."/>
        </authorList>
    </citation>
    <scope>NUCLEOTIDE SEQUENCE</scope>
    <source>
        <strain evidence="1">XHP0099</strain>
    </source>
</reference>
<dbReference type="Pfam" id="PF07309">
    <property type="entry name" value="FlaF"/>
    <property type="match status" value="1"/>
</dbReference>
<organism evidence="1 2">
    <name type="scientific">Paracoccus marinaquae</name>
    <dbReference type="NCBI Taxonomy" id="2841926"/>
    <lineage>
        <taxon>Bacteria</taxon>
        <taxon>Pseudomonadati</taxon>
        <taxon>Pseudomonadota</taxon>
        <taxon>Alphaproteobacteria</taxon>
        <taxon>Rhodobacterales</taxon>
        <taxon>Paracoccaceae</taxon>
        <taxon>Paracoccus</taxon>
    </lineage>
</organism>
<dbReference type="NCBIfam" id="NF009435">
    <property type="entry name" value="PRK12794.1"/>
    <property type="match status" value="1"/>
</dbReference>